<protein>
    <submittedName>
        <fullName evidence="4">Type II secretion system protein</fullName>
    </submittedName>
</protein>
<keyword evidence="3" id="KW-0812">Transmembrane</keyword>
<evidence type="ECO:0000256" key="1">
    <source>
        <dbReference type="ARBA" id="ARBA00004241"/>
    </source>
</evidence>
<sequence>MVVNSYTYPQMEQLLLSLLSKNDESGFTLLETLIVLGITSSLIVISSASLLHWKQSYEANQFFDVFKSDILFLQQIAMDSGDYYYLFIQPDENAYEIRKGGYGKVIRRRLFPKSWSVQLLTLSMPLSFTPHGQIRNPGSFLILTKEKTYKIVFPFGKGRGYVVTQS</sequence>
<keyword evidence="5" id="KW-1185">Reference proteome</keyword>
<feature type="transmembrane region" description="Helical" evidence="3">
    <location>
        <begin position="33"/>
        <end position="53"/>
    </location>
</feature>
<evidence type="ECO:0000256" key="3">
    <source>
        <dbReference type="SAM" id="Phobius"/>
    </source>
</evidence>
<evidence type="ECO:0000256" key="2">
    <source>
        <dbReference type="ARBA" id="ARBA00023287"/>
    </source>
</evidence>
<dbReference type="InterPro" id="IPR012902">
    <property type="entry name" value="N_methyl_site"/>
</dbReference>
<comment type="subcellular location">
    <subcellularLocation>
        <location evidence="1">Cell surface</location>
    </subcellularLocation>
</comment>
<dbReference type="SUPFAM" id="SSF54523">
    <property type="entry name" value="Pili subunits"/>
    <property type="match status" value="1"/>
</dbReference>
<organism evidence="4 5">
    <name type="scientific">Radiobacillus deserti</name>
    <dbReference type="NCBI Taxonomy" id="2594883"/>
    <lineage>
        <taxon>Bacteria</taxon>
        <taxon>Bacillati</taxon>
        <taxon>Bacillota</taxon>
        <taxon>Bacilli</taxon>
        <taxon>Bacillales</taxon>
        <taxon>Bacillaceae</taxon>
        <taxon>Radiobacillus</taxon>
    </lineage>
</organism>
<dbReference type="EMBL" id="CP041666">
    <property type="protein sequence ID" value="QDP40598.1"/>
    <property type="molecule type" value="Genomic_DNA"/>
</dbReference>
<evidence type="ECO:0000313" key="4">
    <source>
        <dbReference type="EMBL" id="QDP40598.1"/>
    </source>
</evidence>
<reference evidence="4 5" key="1">
    <citation type="submission" date="2019-07" db="EMBL/GenBank/DDBJ databases">
        <authorList>
            <person name="Li J."/>
        </authorList>
    </citation>
    <scope>NUCLEOTIDE SEQUENCE [LARGE SCALE GENOMIC DNA]</scope>
    <source>
        <strain evidence="4 5">TKL69</strain>
    </source>
</reference>
<keyword evidence="3" id="KW-0472">Membrane</keyword>
<dbReference type="PIRSF" id="PIRSF021292">
    <property type="entry name" value="Competence_ComGD"/>
    <property type="match status" value="1"/>
</dbReference>
<dbReference type="GO" id="GO:0009986">
    <property type="term" value="C:cell surface"/>
    <property type="evidence" value="ECO:0007669"/>
    <property type="project" value="UniProtKB-SubCell"/>
</dbReference>
<dbReference type="NCBIfam" id="NF040982">
    <property type="entry name" value="ComGD"/>
    <property type="match status" value="1"/>
</dbReference>
<dbReference type="Proteomes" id="UP000315215">
    <property type="component" value="Chromosome"/>
</dbReference>
<dbReference type="PROSITE" id="PS00409">
    <property type="entry name" value="PROKAR_NTER_METHYL"/>
    <property type="match status" value="1"/>
</dbReference>
<dbReference type="KEGG" id="aqt:FN924_10590"/>
<proteinExistence type="predicted"/>
<dbReference type="AlphaFoldDB" id="A0A516KGR5"/>
<gene>
    <name evidence="4" type="ORF">FN924_10590</name>
</gene>
<keyword evidence="3" id="KW-1133">Transmembrane helix</keyword>
<dbReference type="InterPro" id="IPR045584">
    <property type="entry name" value="Pilin-like"/>
</dbReference>
<dbReference type="GO" id="GO:0030420">
    <property type="term" value="P:establishment of competence for transformation"/>
    <property type="evidence" value="ECO:0007669"/>
    <property type="project" value="UniProtKB-KW"/>
</dbReference>
<dbReference type="NCBIfam" id="TIGR02532">
    <property type="entry name" value="IV_pilin_GFxxxE"/>
    <property type="match status" value="1"/>
</dbReference>
<keyword evidence="2" id="KW-0178">Competence</keyword>
<name>A0A516KGR5_9BACI</name>
<dbReference type="InterPro" id="IPR016785">
    <property type="entry name" value="ComGD"/>
</dbReference>
<evidence type="ECO:0000313" key="5">
    <source>
        <dbReference type="Proteomes" id="UP000315215"/>
    </source>
</evidence>
<dbReference type="Pfam" id="PF07963">
    <property type="entry name" value="N_methyl"/>
    <property type="match status" value="1"/>
</dbReference>
<accession>A0A516KGR5</accession>